<gene>
    <name evidence="2" type="ORF">LCGC14_2389540</name>
</gene>
<dbReference type="SMART" id="SM00834">
    <property type="entry name" value="CxxC_CXXC_SSSS"/>
    <property type="match status" value="1"/>
</dbReference>
<name>A0A0F9BYP4_9ZZZZ</name>
<protein>
    <recommendedName>
        <fullName evidence="1">Putative regulatory protein FmdB zinc ribbon domain-containing protein</fullName>
    </recommendedName>
</protein>
<dbReference type="NCBIfam" id="TIGR02605">
    <property type="entry name" value="CxxC_CxxC_SSSS"/>
    <property type="match status" value="1"/>
</dbReference>
<evidence type="ECO:0000259" key="1">
    <source>
        <dbReference type="SMART" id="SM00834"/>
    </source>
</evidence>
<organism evidence="2">
    <name type="scientific">marine sediment metagenome</name>
    <dbReference type="NCBI Taxonomy" id="412755"/>
    <lineage>
        <taxon>unclassified sequences</taxon>
        <taxon>metagenomes</taxon>
        <taxon>ecological metagenomes</taxon>
    </lineage>
</organism>
<dbReference type="AlphaFoldDB" id="A0A0F9BYP4"/>
<feature type="domain" description="Putative regulatory protein FmdB zinc ribbon" evidence="1">
    <location>
        <begin position="3"/>
        <end position="39"/>
    </location>
</feature>
<dbReference type="EMBL" id="LAZR01035629">
    <property type="protein sequence ID" value="KKL27004.1"/>
    <property type="molecule type" value="Genomic_DNA"/>
</dbReference>
<accession>A0A0F9BYP4</accession>
<dbReference type="InterPro" id="IPR013429">
    <property type="entry name" value="Regulatory_FmdB_Zinc_ribbon"/>
</dbReference>
<proteinExistence type="predicted"/>
<evidence type="ECO:0000313" key="2">
    <source>
        <dbReference type="EMBL" id="KKL27004.1"/>
    </source>
</evidence>
<reference evidence="2" key="1">
    <citation type="journal article" date="2015" name="Nature">
        <title>Complex archaea that bridge the gap between prokaryotes and eukaryotes.</title>
        <authorList>
            <person name="Spang A."/>
            <person name="Saw J.H."/>
            <person name="Jorgensen S.L."/>
            <person name="Zaremba-Niedzwiedzka K."/>
            <person name="Martijn J."/>
            <person name="Lind A.E."/>
            <person name="van Eijk R."/>
            <person name="Schleper C."/>
            <person name="Guy L."/>
            <person name="Ettema T.J."/>
        </authorList>
    </citation>
    <scope>NUCLEOTIDE SEQUENCE</scope>
</reference>
<sequence>MRYDFNCTDHGIFEVEQPILSNHQADCPSCSEEAQRIYSVLGVIWGGSLYRPDGSRREHDDYAPVMRG</sequence>
<comment type="caution">
    <text evidence="2">The sequence shown here is derived from an EMBL/GenBank/DDBJ whole genome shotgun (WGS) entry which is preliminary data.</text>
</comment>